<comment type="similarity">
    <text evidence="1">Belongs to the AHA1 family.</text>
</comment>
<evidence type="ECO:0000256" key="1">
    <source>
        <dbReference type="ARBA" id="ARBA00006817"/>
    </source>
</evidence>
<name>A0AAU7XBM3_9HYPH</name>
<dbReference type="EMBL" id="CP158568">
    <property type="protein sequence ID" value="XBY44278.1"/>
    <property type="molecule type" value="Genomic_DNA"/>
</dbReference>
<dbReference type="InterPro" id="IPR013538">
    <property type="entry name" value="ASHA1/2-like_C"/>
</dbReference>
<sequence>MTIAIRPAPVIRNFTVKATPARAFDVFTAGIGRWWPRSHKTTVDELVDVVVEPGVGGRWYGKGADGTEETWGKVLAWEPPGRLVLAWQIDARFQYDPSLVTEVEIRFTAQADGTTAVAFEHRDLERFGEAAEQVRGMIGGDGGWPMILDLYAEAAAA</sequence>
<protein>
    <submittedName>
        <fullName evidence="3">SRPBCC family protein</fullName>
    </submittedName>
</protein>
<dbReference type="SUPFAM" id="SSF55961">
    <property type="entry name" value="Bet v1-like"/>
    <property type="match status" value="1"/>
</dbReference>
<feature type="domain" description="Activator of Hsp90 ATPase homologue 1/2-like C-terminal" evidence="2">
    <location>
        <begin position="17"/>
        <end position="149"/>
    </location>
</feature>
<gene>
    <name evidence="3" type="ORF">ABS361_19960</name>
</gene>
<proteinExistence type="inferred from homology"/>
<reference evidence="3" key="1">
    <citation type="submission" date="2024-06" db="EMBL/GenBank/DDBJ databases">
        <title>Methylostella associata gen. nov., sp. nov., a novel Ancalomicrobiaceae-affiliated facultatively methylotrophic bacteria that feed on methanotrophs of the genus Methylococcus.</title>
        <authorList>
            <person name="Saltykova V."/>
            <person name="Danilova O.V."/>
            <person name="Oshkin I.Y."/>
            <person name="Belova S.E."/>
            <person name="Pimenov N.V."/>
            <person name="Dedysh S.N."/>
        </authorList>
    </citation>
    <scope>NUCLEOTIDE SEQUENCE</scope>
    <source>
        <strain evidence="3">S20</strain>
    </source>
</reference>
<organism evidence="3">
    <name type="scientific">Methyloraptor flagellatus</name>
    <dbReference type="NCBI Taxonomy" id="3162530"/>
    <lineage>
        <taxon>Bacteria</taxon>
        <taxon>Pseudomonadati</taxon>
        <taxon>Pseudomonadota</taxon>
        <taxon>Alphaproteobacteria</taxon>
        <taxon>Hyphomicrobiales</taxon>
        <taxon>Ancalomicrobiaceae</taxon>
        <taxon>Methyloraptor</taxon>
    </lineage>
</organism>
<dbReference type="Gene3D" id="3.30.530.20">
    <property type="match status" value="1"/>
</dbReference>
<dbReference type="Pfam" id="PF08327">
    <property type="entry name" value="AHSA1"/>
    <property type="match status" value="1"/>
</dbReference>
<dbReference type="InterPro" id="IPR023393">
    <property type="entry name" value="START-like_dom_sf"/>
</dbReference>
<dbReference type="RefSeq" id="WP_407049370.1">
    <property type="nucleotide sequence ID" value="NZ_CP158568.1"/>
</dbReference>
<dbReference type="AlphaFoldDB" id="A0AAU7XBM3"/>
<dbReference type="KEGG" id="mflg:ABS361_19960"/>
<evidence type="ECO:0000259" key="2">
    <source>
        <dbReference type="Pfam" id="PF08327"/>
    </source>
</evidence>
<dbReference type="CDD" id="cd08891">
    <property type="entry name" value="SRPBCC_CalC"/>
    <property type="match status" value="1"/>
</dbReference>
<accession>A0AAU7XBM3</accession>
<evidence type="ECO:0000313" key="3">
    <source>
        <dbReference type="EMBL" id="XBY44278.1"/>
    </source>
</evidence>